<comment type="caution">
    <text evidence="2">The sequence shown here is derived from an EMBL/GenBank/DDBJ whole genome shotgun (WGS) entry which is preliminary data.</text>
</comment>
<protein>
    <recommendedName>
        <fullName evidence="4">Fatty acid hydroxylase domain-containing protein</fullName>
    </recommendedName>
</protein>
<dbReference type="Proteomes" id="UP000177080">
    <property type="component" value="Unassembled WGS sequence"/>
</dbReference>
<reference evidence="2 3" key="1">
    <citation type="journal article" date="2016" name="Nat. Commun.">
        <title>Thousands of microbial genomes shed light on interconnected biogeochemical processes in an aquifer system.</title>
        <authorList>
            <person name="Anantharaman K."/>
            <person name="Brown C.T."/>
            <person name="Hug L.A."/>
            <person name="Sharon I."/>
            <person name="Castelle C.J."/>
            <person name="Probst A.J."/>
            <person name="Thomas B.C."/>
            <person name="Singh A."/>
            <person name="Wilkins M.J."/>
            <person name="Karaoz U."/>
            <person name="Brodie E.L."/>
            <person name="Williams K.H."/>
            <person name="Hubbard S.S."/>
            <person name="Banfield J.F."/>
        </authorList>
    </citation>
    <scope>NUCLEOTIDE SEQUENCE [LARGE SCALE GENOMIC DNA]</scope>
</reference>
<feature type="transmembrane region" description="Helical" evidence="1">
    <location>
        <begin position="15"/>
        <end position="34"/>
    </location>
</feature>
<evidence type="ECO:0000256" key="1">
    <source>
        <dbReference type="SAM" id="Phobius"/>
    </source>
</evidence>
<organism evidence="2 3">
    <name type="scientific">Candidatus Amesbacteria bacterium RIFCSPLOWO2_01_FULL_48_25</name>
    <dbReference type="NCBI Taxonomy" id="1797259"/>
    <lineage>
        <taxon>Bacteria</taxon>
        <taxon>Candidatus Amesiibacteriota</taxon>
    </lineage>
</organism>
<keyword evidence="1" id="KW-0812">Transmembrane</keyword>
<accession>A0A1F4ZCH1</accession>
<dbReference type="EMBL" id="MEXN01000003">
    <property type="protein sequence ID" value="OGD04049.1"/>
    <property type="molecule type" value="Genomic_DNA"/>
</dbReference>
<sequence>MTQILFEKDLSRHPLHYFTLLSLQLVGLWGLFWFNYDHAMQFTILLSMAVAYVVWGVVHHHQHRDLHFKIIFEYVLVALFAVLLFGSLLLRT</sequence>
<name>A0A1F4ZCH1_9BACT</name>
<dbReference type="STRING" id="1797259.A2989_01465"/>
<evidence type="ECO:0008006" key="4">
    <source>
        <dbReference type="Google" id="ProtNLM"/>
    </source>
</evidence>
<feature type="transmembrane region" description="Helical" evidence="1">
    <location>
        <begin position="40"/>
        <end position="58"/>
    </location>
</feature>
<feature type="transmembrane region" description="Helical" evidence="1">
    <location>
        <begin position="70"/>
        <end position="90"/>
    </location>
</feature>
<keyword evidence="1" id="KW-0472">Membrane</keyword>
<dbReference type="AlphaFoldDB" id="A0A1F4ZCH1"/>
<gene>
    <name evidence="2" type="ORF">A2989_01465</name>
</gene>
<keyword evidence="1" id="KW-1133">Transmembrane helix</keyword>
<evidence type="ECO:0000313" key="2">
    <source>
        <dbReference type="EMBL" id="OGD04049.1"/>
    </source>
</evidence>
<proteinExistence type="predicted"/>
<evidence type="ECO:0000313" key="3">
    <source>
        <dbReference type="Proteomes" id="UP000177080"/>
    </source>
</evidence>